<proteinExistence type="predicted"/>
<protein>
    <submittedName>
        <fullName evidence="1">Uncharacterized protein</fullName>
    </submittedName>
</protein>
<dbReference type="EMBL" id="JACMSC010000010">
    <property type="protein sequence ID" value="KAG6505452.1"/>
    <property type="molecule type" value="Genomic_DNA"/>
</dbReference>
<dbReference type="PANTHER" id="PTHR32387:SF3">
    <property type="entry name" value="ATP_DNA BINDING PROTEIN"/>
    <property type="match status" value="1"/>
</dbReference>
<dbReference type="PANTHER" id="PTHR32387">
    <property type="entry name" value="WU:FJ29H11"/>
    <property type="match status" value="1"/>
</dbReference>
<comment type="caution">
    <text evidence="1">The sequence shown here is derived from an EMBL/GenBank/DDBJ whole genome shotgun (WGS) entry which is preliminary data.</text>
</comment>
<name>A0A8J5L4E0_ZINOF</name>
<dbReference type="Gene3D" id="3.30.565.10">
    <property type="entry name" value="Histidine kinase-like ATPase, C-terminal domain"/>
    <property type="match status" value="1"/>
</dbReference>
<dbReference type="Proteomes" id="UP000734854">
    <property type="component" value="Unassembled WGS sequence"/>
</dbReference>
<sequence>MFGWLKCLGRWASIIAVDKSDLLDSSAPSSGWAAAVALALALALMAAAAAAAAAYSTPREHVEWIRRERYYIGRHDKNPLAEDIHQAVLYLSEELYSKDVHFLMELVQNAEDNKYAEGVTPSLEFLITSKDITMTGAKTTLLLFNNEIGFSTSNIVSICRIGKSTKKGKRHLGYIGEKGLRSQVSGLRVVGSVWVLSQYNFKPFIFSNGYQICFDEEPSPDCNLGYIVPEWVDENPSLSDIKNLYGPSKSLPTTVLILPLKIEKESAVKQQLLNLQPEVLLFLSKIRQLSVRGDSDGSTCNTGCKIFISGEDNCQTRRNFNAESYPLHLTAQMGDKGDEEQCCYYMWKQRFPVKQQCISKKRAEVDEWAITLAFPFGRRLNRGMRKSGVYSFLPTDMETGFPFIIQADFLLVSSRESIQLNSPWNEGILSCVPSAFMNAFTTLIKGAHEAPSFSIPFLFNFIPVEESHIKLLDPVRQSIKEKITAERIIPCELNNSQKMFCKPSEIKRLAPSFWHVLIKAQKSGVDILNLHSNGSHIVNAYLDNDDYNNVLGFLGVNYVDLSWYASFIQGSDLPKGMPDDIYVELLHFIAQNWNSCFMDLPLLRFIDATGGISLLSVSQATNGYQKLCIANGDEIITWLINWNREFISVSNLYFMPQTMQLSLRTSKSGVMDWLKNSVKLQSLSLYDYGSIVIKSLTKSKLVIAFTHFLYHSHKYNYASKWCLQTLFSHLPIVDEYGEVIFEKTEVLVPASMGKWIMLMGSNPWRADKYFVLSREYLATANFAGNVTCEGQILKFLQQNGKASDVPQVYPPNAAFQTVYSPLTRDNAFLLLEWIRNIRSRGTNCKLQIFFSSIKTGSWLKTSIGYSPPSESFLPSSGWGRLLQVASTLVDIPLILKDFYGEKITEYTEELKEIGVRFDFMDASEYIGSHIRIATADSALTRAKVFSLLNLVRYLGEVSLSPDYLIQSTKTARWLKTSVGFRLASESILLLDSEWTLASHVSNLPFIDTSFYGEQIADYKTELQLFGVLGGFNKNYQIVVNNFKMPSSSVSADVAIFILECIQNANILDDLIRKLSQTTKWLKTQLGYQNPGESFLAVLEWECLLQVVSDIPVIDEPMYGGRIRSYQTELKRIGVAVTRDDFSKAIASRLNLLIKKTLITNKNVLALLTCYRQFVKKQITFPHDLSLFSLEKEWLHTNLGFRSPKASILFSPEWEPISAISNLPLIDGNSEFYGYSDEIYDFKNELQAFGVIVEFKEGAKFVIESINLPRDPSVINPVSIISLFQSIRNLKENTESLPMEFKQKMNNRWIKTILGYRFPEESILFDPTWSLQRKDGPFIDDIFYGSELSSYKKELKEIGVSVDASQACLLLALHIKCHSDITTISRVYLFLNEHKWEPDNEDNEAAEWIWIPRGAGEWVSSNSCILHDKLDLFGSQLFILDKYYDTKLLEFFSRVFGVRLSPCVDDYCKLWSSWEVSAHHLTVQQCSAFWVFIAKHWNSNSVKLMLGSISKLPVESNDELILSNKQDVFIPDDLLLKELFDKVSGTIFVWYPQVTTPALSRANMNKIYSSIGVQSISEAVEKDESFRTTGASVREVNQKSLISSNGLLRIVLAFLSDTSLDIIATERSLLVKYLLDLEVLEIDEPITVSYKLTLSSRTILDSKATRMFRWEKDKAKLFLQRDEGGTKRKRHNIEYATNFADVIAKGLLSEMPDQIASLAELIRLGCLLDFEEDAVDYLLKTKNLQLFPEDEEFLSSISSTTVQFILY</sequence>
<dbReference type="SUPFAM" id="SSF55874">
    <property type="entry name" value="ATPase domain of HSP90 chaperone/DNA topoisomerase II/histidine kinase"/>
    <property type="match status" value="1"/>
</dbReference>
<evidence type="ECO:0000313" key="1">
    <source>
        <dbReference type="EMBL" id="KAG6505452.1"/>
    </source>
</evidence>
<evidence type="ECO:0000313" key="2">
    <source>
        <dbReference type="Proteomes" id="UP000734854"/>
    </source>
</evidence>
<dbReference type="InterPro" id="IPR052957">
    <property type="entry name" value="Auxin_embryo_med"/>
</dbReference>
<dbReference type="InterPro" id="IPR036890">
    <property type="entry name" value="HATPase_C_sf"/>
</dbReference>
<reference evidence="1 2" key="1">
    <citation type="submission" date="2020-08" db="EMBL/GenBank/DDBJ databases">
        <title>Plant Genome Project.</title>
        <authorList>
            <person name="Zhang R.-G."/>
        </authorList>
    </citation>
    <scope>NUCLEOTIDE SEQUENCE [LARGE SCALE GENOMIC DNA]</scope>
    <source>
        <tissue evidence="1">Rhizome</tissue>
    </source>
</reference>
<accession>A0A8J5L4E0</accession>
<keyword evidence="2" id="KW-1185">Reference proteome</keyword>
<gene>
    <name evidence="1" type="ORF">ZIOFF_037808</name>
</gene>
<organism evidence="1 2">
    <name type="scientific">Zingiber officinale</name>
    <name type="common">Ginger</name>
    <name type="synonym">Amomum zingiber</name>
    <dbReference type="NCBI Taxonomy" id="94328"/>
    <lineage>
        <taxon>Eukaryota</taxon>
        <taxon>Viridiplantae</taxon>
        <taxon>Streptophyta</taxon>
        <taxon>Embryophyta</taxon>
        <taxon>Tracheophyta</taxon>
        <taxon>Spermatophyta</taxon>
        <taxon>Magnoliopsida</taxon>
        <taxon>Liliopsida</taxon>
        <taxon>Zingiberales</taxon>
        <taxon>Zingiberaceae</taxon>
        <taxon>Zingiber</taxon>
    </lineage>
</organism>